<dbReference type="InterPro" id="IPR014016">
    <property type="entry name" value="UvrD-like_ATP-bd"/>
</dbReference>
<feature type="compositionally biased region" description="Basic and acidic residues" evidence="6">
    <location>
        <begin position="2938"/>
        <end position="2947"/>
    </location>
</feature>
<dbReference type="GO" id="GO:0004386">
    <property type="term" value="F:helicase activity"/>
    <property type="evidence" value="ECO:0007669"/>
    <property type="project" value="UniProtKB-KW"/>
</dbReference>
<dbReference type="InterPro" id="IPR019734">
    <property type="entry name" value="TPR_rpt"/>
</dbReference>
<dbReference type="Proteomes" id="UP000736164">
    <property type="component" value="Unassembled WGS sequence"/>
</dbReference>
<dbReference type="InterPro" id="IPR002110">
    <property type="entry name" value="Ankyrin_rpt"/>
</dbReference>
<dbReference type="GO" id="GO:0016787">
    <property type="term" value="F:hydrolase activity"/>
    <property type="evidence" value="ECO:0007669"/>
    <property type="project" value="UniProtKB-KW"/>
</dbReference>
<organism evidence="8 9">
    <name type="scientific">Atractosteus spatula</name>
    <name type="common">Alligator gar</name>
    <name type="synonym">Lepisosteus spatula</name>
    <dbReference type="NCBI Taxonomy" id="7917"/>
    <lineage>
        <taxon>Eukaryota</taxon>
        <taxon>Metazoa</taxon>
        <taxon>Chordata</taxon>
        <taxon>Craniata</taxon>
        <taxon>Vertebrata</taxon>
        <taxon>Euteleostomi</taxon>
        <taxon>Actinopterygii</taxon>
        <taxon>Neopterygii</taxon>
        <taxon>Holostei</taxon>
        <taxon>Semionotiformes</taxon>
        <taxon>Lepisosteidae</taxon>
        <taxon>Atractosteus</taxon>
    </lineage>
</organism>
<dbReference type="PROSITE" id="PS50005">
    <property type="entry name" value="TPR"/>
    <property type="match status" value="1"/>
</dbReference>
<evidence type="ECO:0000256" key="3">
    <source>
        <dbReference type="ARBA" id="ARBA00022806"/>
    </source>
</evidence>
<evidence type="ECO:0000256" key="6">
    <source>
        <dbReference type="SAM" id="MobiDB-lite"/>
    </source>
</evidence>
<dbReference type="InterPro" id="IPR011990">
    <property type="entry name" value="TPR-like_helical_dom_sf"/>
</dbReference>
<dbReference type="Gene3D" id="1.25.40.10">
    <property type="entry name" value="Tetratricopeptide repeat domain"/>
    <property type="match status" value="1"/>
</dbReference>
<feature type="non-terminal residue" evidence="8">
    <location>
        <position position="1"/>
    </location>
</feature>
<feature type="repeat" description="TPR" evidence="5">
    <location>
        <begin position="136"/>
        <end position="169"/>
    </location>
</feature>
<feature type="non-terminal residue" evidence="8">
    <location>
        <position position="2964"/>
    </location>
</feature>
<protein>
    <submittedName>
        <fullName evidence="8">TRNK1 protein</fullName>
    </submittedName>
</protein>
<dbReference type="Pfam" id="PF00580">
    <property type="entry name" value="UvrD-helicase"/>
    <property type="match status" value="1"/>
</dbReference>
<evidence type="ECO:0000313" key="8">
    <source>
        <dbReference type="EMBL" id="MBN3318329.1"/>
    </source>
</evidence>
<sequence>MYNMGVDSGGSCRRLFSSGTFLLSGPQSSTLLACNPSSLLFSWGASWFLRMDEFTVAQHLKAEGNEDFKCGRYTSAIKKYDVALSILFNLVHSRGGPLGEISILFCNKSICYYNLHQWEAAFISASRALEIDPSSIKAYYRRGTALVKMRNYNEAVQTFLQGLELIKVDTPRPVIADVVVGLITVTDNRTAPFVPYVIDSILRKNFGPEIWKLVFEKLASTNHWKNAHILIYFMGRRLPREINLSYISMKTLFEEHVTSRQYANIKWVSFMFKWLIDGGANIEKIGPFPLHAVMELSIKTRERGQNLMSYFLSRKPTFKERINEQNNEGYTLLHIVSTFPSVQGYQPKLQTEDVIMLLQMGADPKICDKQNKQAADYLKKQKNFKAFDAIKRHESHTTSQETAGASSSEGEISFAEAVNQFVQFCTKCPKKHVRPLIEHQMVQPLLRHLSSCTEVPPGVTCDVDVSYSNNLVKQCLQRRKWKETLLMLWGRTDGEKRSEGGLLSRCCLKDLNLADIVPHFSKSDGNRIHVVKCLIEMGASPNGYGDLKESPINLCLKNEDYELVYLLLKNGGNTKSFSVTSGDTPLHAALHIVSDKKDDIGLHILKHFLDEYSADPAKYDYLNPNTQDHEGNTLLHMIFQKNSFRHHEDIMNMLVKFDINKKLKNNQDREATFQVSGKDPRLVYWNKILPRNKKKQDTSSKSQRTKTVKTVINSKNSKPKVVEPADEPEFKDIEAKSKKGENVQQGEVECKLVTVRDSLVYEIEKLIQQGDWSCMSPCVDISGSMALRDNDNIDYAIGNSANYTEKTSVKSESSKEIDLLEDPEAEATLEENEPDDVLKEDCFQALDFDNMTWEIECTSEVLKKLGSKEVQLHTRNKIVQVIQQLGNGEWTVSLQKKLKHLKSEIKLYEAKLDKGARMMWELAIDFSPRCSENPEKIIEMEQASNGNVRATGRVYSEMIRIWDIVLDHNKLNHAIDTICQAYNRGLSCVLRKKLKGLNQGQFSSNLNTEKRIPLCFVDYGESQTMEDYVTPEYCPPASAVETEYNIMKFHSFSTNMALNILSNMDTKVEYPFRVGELEYAIIDLCPKPLEAIILIGRSGTGKTTCCLYRLWKQYQKYWVKAEQAGEPLLVKVMWPKQTLSEGHGVENDLGEVEGSTNCAESECHESDDENDTVSSEEDVQTCDGACSAVAPAVEDVVESHIDNGAQQDINQLEHLHQIFVTKNHVLCKEVQKNFIELSKSTKATSHYKPLDSSIYRLQDIKDEHFPLFITSQQLLLLLDGSLPDPFFPRNPDGSLKKSIVGWSSQDEMLIPELQDDDEEEELEDEMDEEENVMEIQMRETDPRQFVTYEVFAYEIWPKMVKGKPHCNPALVWKEIKSFLKGSFEAYSSPEGTLSEEQYNKLGRKRAPNFQEDRTEIYRLFRLYQQIKSQRGFFDEEDVLHNLSIRLAKLDEIPWSIHELYGDEIQDFTQAELCMLMKIINDPNSMFLTGDTAQSIMKGVAFRFSDLRSLFYYASKSNADKKKRSLVRKPKRIYQLYQNYRSHSGILNLASGIVDLLQFFFPESFDRLPRDRGLFDGPKPTVLESCSVSDLAILLRGNKRKSQPIEFGAHQVVLVANETAKETIPEELTLALVLTIYEAKGLEFDDVLLYNFFTDSQAGKEWRVISSFSHTSAQASSSGPVVEVPLEEATSVQTRPLEFNADLHKMLNDELKQLYTAVTRARVNLWLFDENQEKRGPAFEYLIKGQYVQVVKTDENTDLDDSMFVKSSTQLEWIERGDYFAKHQCWKVAAKCYQKGGSADKEKLALANFAVLNVQYKKVSPKEMQLEYLQLSKTYLECGVPKLSMKCLKNAKEYKLCAQLCESLGKMKEAAVLYRKAECYKSSAKCFEKAAEYEMAMKMYCMAELFDEAAEVLERWDLKQTKVPYTKKYFYLEAAARYHKQKNLPKMEACLSKLSPDDQLVFLKENGYLTQAAGVLKMLQREEDAATLMREYGYLTKAAEFSNRLEYKAECLLAYARIQSCEKKLDTLQKEEVRKVLGDALQMFRKTQQPYGVAEVTLLEGLFTKQIQTTVRHAFEMFLKESHTAGALEALCTLLSHSVLTVSNLSQYLTCISMVLKLVKALAKPENNEEKEMVKSCFDFYGIIQIDDSQSRIPKNDGARILQFILNDDASLKENTISELTSYRLNTNDVKSVLKSHLLRKLYICAKEMISGCQAVPNVCLKYVCGLDCKLENCTDLHKPLQRHEAKSAIHSKVYLTALNGMLLEAKKLCKENSLPEVEDFQNILTGDEYALCKSLIRTVFPKHFHQRVVSDNSVACKEILSLTQTVPFESYRMVLRDYISKRFKDEKDFIRRESTDLWLEATKVYLLSSDFPDKLDKLLFKEENLYQNELNTNTQRKGKAGMLQGKQQHFNFFRLFLMMTRELYKNPEQCIHTFYRFLNVPVRKCKQHMIPDIGNTVMLIEFQFVLTCAFLMHFCKNMVVCLPKSYLALLHFWEFMLKNKPWCHVVHSYKPRDVPYFIKKLKSHLCYLAEVMSGHVNENFNVLVDAFSDSEYTGSGEAERSAVLCLVMLVNVGQVLDSRCETYLRCNFITAKEELMKLQDPGQVSKRIMRVVNSVNTSRNIKDVVEALEVLLKERDDEYLMDCRWDSFNKDIHFRTVTVARFNYILLPISLSSPSSDKTHAAVYEEDIEESEYHLQVFRAEQHRINWRVAIRKCILVNRAIAIMREKSGDGHIKRMIPKNFIKADIDTTQCDLCGIRFGKNLVKPSDEQTGEELEEENLETEEGNEEHDQVADNNEISFKEDYQTHLSSEKHRLQQDCYEKYLHYFAEHADPLITSSKKVLEDLDAYKAGIFSLGEQLKVVEGKLRSSLQNFMSSMESIYKTKNWASGIEKLSQKISFLSAALHEAKEDMRLAETGMYANEETGDFKDNGLEDDAVDEPEKFEELTHNKKRRGKKGKSGKRRKY</sequence>
<dbReference type="EMBL" id="JAAWVO010039526">
    <property type="protein sequence ID" value="MBN3318329.1"/>
    <property type="molecule type" value="Genomic_DNA"/>
</dbReference>
<dbReference type="PANTHER" id="PTHR21529">
    <property type="entry name" value="MAMMARY TURMOR VIRUS RECEPTOR HOMOLOG 1, 2 MTVR1, 2"/>
    <property type="match status" value="1"/>
</dbReference>
<evidence type="ECO:0000313" key="9">
    <source>
        <dbReference type="Proteomes" id="UP000736164"/>
    </source>
</evidence>
<evidence type="ECO:0000256" key="2">
    <source>
        <dbReference type="ARBA" id="ARBA00022801"/>
    </source>
</evidence>
<accession>A0A8J7NR40</accession>
<feature type="compositionally biased region" description="Acidic residues" evidence="6">
    <location>
        <begin position="2769"/>
        <end position="2786"/>
    </location>
</feature>
<dbReference type="SUPFAM" id="SSF48452">
    <property type="entry name" value="TPR-like"/>
    <property type="match status" value="1"/>
</dbReference>
<dbReference type="SMART" id="SM00248">
    <property type="entry name" value="ANK"/>
    <property type="match status" value="4"/>
</dbReference>
<feature type="region of interest" description="Disordered" evidence="6">
    <location>
        <begin position="2765"/>
        <end position="2789"/>
    </location>
</feature>
<evidence type="ECO:0000256" key="1">
    <source>
        <dbReference type="ARBA" id="ARBA00022741"/>
    </source>
</evidence>
<name>A0A8J7NR40_ATRSP</name>
<dbReference type="Gene3D" id="1.25.40.20">
    <property type="entry name" value="Ankyrin repeat-containing domain"/>
    <property type="match status" value="2"/>
</dbReference>
<feature type="region of interest" description="Disordered" evidence="6">
    <location>
        <begin position="2921"/>
        <end position="2964"/>
    </location>
</feature>
<keyword evidence="1" id="KW-0547">Nucleotide-binding</keyword>
<comment type="caution">
    <text evidence="8">The sequence shown here is derived from an EMBL/GenBank/DDBJ whole genome shotgun (WGS) entry which is preliminary data.</text>
</comment>
<dbReference type="SUPFAM" id="SSF52540">
    <property type="entry name" value="P-loop containing nucleoside triphosphate hydrolases"/>
    <property type="match status" value="1"/>
</dbReference>
<proteinExistence type="predicted"/>
<dbReference type="GO" id="GO:0005524">
    <property type="term" value="F:ATP binding"/>
    <property type="evidence" value="ECO:0007669"/>
    <property type="project" value="UniProtKB-KW"/>
</dbReference>
<dbReference type="InterPro" id="IPR039904">
    <property type="entry name" value="TRANK1"/>
</dbReference>
<gene>
    <name evidence="8" type="primary">Trank1</name>
    <name evidence="8" type="ORF">GTO95_0003092</name>
</gene>
<feature type="domain" description="UvrD-like helicase ATP-binding" evidence="7">
    <location>
        <begin position="1341"/>
        <end position="1496"/>
    </location>
</feature>
<dbReference type="Gene3D" id="3.40.50.300">
    <property type="entry name" value="P-loop containing nucleotide triphosphate hydrolases"/>
    <property type="match status" value="2"/>
</dbReference>
<keyword evidence="5" id="KW-0802">TPR repeat</keyword>
<evidence type="ECO:0000256" key="5">
    <source>
        <dbReference type="PROSITE-ProRule" id="PRU00339"/>
    </source>
</evidence>
<dbReference type="InterPro" id="IPR036770">
    <property type="entry name" value="Ankyrin_rpt-contain_sf"/>
</dbReference>
<keyword evidence="3" id="KW-0347">Helicase</keyword>
<feature type="compositionally biased region" description="Basic residues" evidence="6">
    <location>
        <begin position="2948"/>
        <end position="2964"/>
    </location>
</feature>
<dbReference type="SMART" id="SM00028">
    <property type="entry name" value="TPR"/>
    <property type="match status" value="3"/>
</dbReference>
<keyword evidence="9" id="KW-1185">Reference proteome</keyword>
<evidence type="ECO:0000259" key="7">
    <source>
        <dbReference type="Pfam" id="PF00580"/>
    </source>
</evidence>
<dbReference type="SUPFAM" id="SSF48403">
    <property type="entry name" value="Ankyrin repeat"/>
    <property type="match status" value="2"/>
</dbReference>
<evidence type="ECO:0000256" key="4">
    <source>
        <dbReference type="ARBA" id="ARBA00022840"/>
    </source>
</evidence>
<dbReference type="PANTHER" id="PTHR21529:SF4">
    <property type="entry name" value="TPR AND ANKYRIN REPEAT-CONTAINING PROTEIN 1"/>
    <property type="match status" value="1"/>
</dbReference>
<keyword evidence="4" id="KW-0067">ATP-binding</keyword>
<dbReference type="InterPro" id="IPR027417">
    <property type="entry name" value="P-loop_NTPase"/>
</dbReference>
<reference evidence="8" key="1">
    <citation type="journal article" date="2021" name="Cell">
        <title>Tracing the genetic footprints of vertebrate landing in non-teleost ray-finned fishes.</title>
        <authorList>
            <person name="Bi X."/>
            <person name="Wang K."/>
            <person name="Yang L."/>
            <person name="Pan H."/>
            <person name="Jiang H."/>
            <person name="Wei Q."/>
            <person name="Fang M."/>
            <person name="Yu H."/>
            <person name="Zhu C."/>
            <person name="Cai Y."/>
            <person name="He Y."/>
            <person name="Gan X."/>
            <person name="Zeng H."/>
            <person name="Yu D."/>
            <person name="Zhu Y."/>
            <person name="Jiang H."/>
            <person name="Qiu Q."/>
            <person name="Yang H."/>
            <person name="Zhang Y.E."/>
            <person name="Wang W."/>
            <person name="Zhu M."/>
            <person name="He S."/>
            <person name="Zhang G."/>
        </authorList>
    </citation>
    <scope>NUCLEOTIDE SEQUENCE</scope>
    <source>
        <strain evidence="8">Allg_001</strain>
    </source>
</reference>
<keyword evidence="2" id="KW-0378">Hydrolase</keyword>